<evidence type="ECO:0000256" key="2">
    <source>
        <dbReference type="ARBA" id="ARBA00022527"/>
    </source>
</evidence>
<dbReference type="SUPFAM" id="SSF56112">
    <property type="entry name" value="Protein kinase-like (PK-like)"/>
    <property type="match status" value="1"/>
</dbReference>
<dbReference type="PANTHER" id="PTHR24356">
    <property type="entry name" value="SERINE/THREONINE-PROTEIN KINASE"/>
    <property type="match status" value="1"/>
</dbReference>
<dbReference type="STRING" id="933852.A0A0C2WDR8"/>
<keyword evidence="3" id="KW-0808">Transferase</keyword>
<feature type="compositionally biased region" description="Basic residues" evidence="9">
    <location>
        <begin position="561"/>
        <end position="571"/>
    </location>
</feature>
<dbReference type="InterPro" id="IPR000719">
    <property type="entry name" value="Prot_kinase_dom"/>
</dbReference>
<feature type="compositionally biased region" description="Basic and acidic residues" evidence="9">
    <location>
        <begin position="872"/>
        <end position="889"/>
    </location>
</feature>
<evidence type="ECO:0000313" key="12">
    <source>
        <dbReference type="Proteomes" id="UP000054097"/>
    </source>
</evidence>
<reference evidence="12" key="2">
    <citation type="submission" date="2015-01" db="EMBL/GenBank/DDBJ databases">
        <title>Evolutionary Origins and Diversification of the Mycorrhizal Mutualists.</title>
        <authorList>
            <consortium name="DOE Joint Genome Institute"/>
            <consortium name="Mycorrhizal Genomics Consortium"/>
            <person name="Kohler A."/>
            <person name="Kuo A."/>
            <person name="Nagy L.G."/>
            <person name="Floudas D."/>
            <person name="Copeland A."/>
            <person name="Barry K.W."/>
            <person name="Cichocki N."/>
            <person name="Veneault-Fourrey C."/>
            <person name="LaButti K."/>
            <person name="Lindquist E.A."/>
            <person name="Lipzen A."/>
            <person name="Lundell T."/>
            <person name="Morin E."/>
            <person name="Murat C."/>
            <person name="Riley R."/>
            <person name="Ohm R."/>
            <person name="Sun H."/>
            <person name="Tunlid A."/>
            <person name="Henrissat B."/>
            <person name="Grigoriev I.V."/>
            <person name="Hibbett D.S."/>
            <person name="Martin F."/>
        </authorList>
    </citation>
    <scope>NUCLEOTIDE SEQUENCE [LARGE SCALE GENOMIC DNA]</scope>
    <source>
        <strain evidence="12">MAFF 305830</strain>
    </source>
</reference>
<dbReference type="CDD" id="cd05123">
    <property type="entry name" value="STKc_AGC"/>
    <property type="match status" value="1"/>
</dbReference>
<keyword evidence="5" id="KW-0418">Kinase</keyword>
<dbReference type="EMBL" id="KN824322">
    <property type="protein sequence ID" value="KIM24588.1"/>
    <property type="molecule type" value="Genomic_DNA"/>
</dbReference>
<dbReference type="GO" id="GO:0035556">
    <property type="term" value="P:intracellular signal transduction"/>
    <property type="evidence" value="ECO:0007669"/>
    <property type="project" value="TreeGrafter"/>
</dbReference>
<feature type="region of interest" description="Disordered" evidence="9">
    <location>
        <begin position="864"/>
        <end position="922"/>
    </location>
</feature>
<evidence type="ECO:0000256" key="4">
    <source>
        <dbReference type="ARBA" id="ARBA00022741"/>
    </source>
</evidence>
<feature type="compositionally biased region" description="Basic and acidic residues" evidence="9">
    <location>
        <begin position="604"/>
        <end position="617"/>
    </location>
</feature>
<dbReference type="Gene3D" id="1.10.510.10">
    <property type="entry name" value="Transferase(Phosphotransferase) domain 1"/>
    <property type="match status" value="1"/>
</dbReference>
<keyword evidence="2" id="KW-0723">Serine/threonine-protein kinase</keyword>
<dbReference type="GO" id="GO:0004674">
    <property type="term" value="F:protein serine/threonine kinase activity"/>
    <property type="evidence" value="ECO:0007669"/>
    <property type="project" value="UniProtKB-KW"/>
</dbReference>
<dbReference type="Pfam" id="PF00069">
    <property type="entry name" value="Pkinase"/>
    <property type="match status" value="1"/>
</dbReference>
<dbReference type="AlphaFoldDB" id="A0A0C2WDR8"/>
<feature type="compositionally biased region" description="Polar residues" evidence="9">
    <location>
        <begin position="756"/>
        <end position="766"/>
    </location>
</feature>
<dbReference type="PROSITE" id="PS50011">
    <property type="entry name" value="PROTEIN_KINASE_DOM"/>
    <property type="match status" value="1"/>
</dbReference>
<dbReference type="InterPro" id="IPR045270">
    <property type="entry name" value="STKc_AGC"/>
</dbReference>
<sequence length="949" mass="102464">MSVGSSWRERKRQLWDLIRLNTPNENDEGQAVDTLFLRSESAHEKVRLSKLNGLRFTNRDLSNFGALAHGPFGSVDMVRCKLDNKLYVRKSVEKRVVTRNPSQCYPFHERDILKAATSLNSPWAPHLLCTFQTHTHFCYVMDFAEGGSLGDLLETSGQIPEADLKWWLPQMVVAIHWCHSQGFCHRDIKPSNFVVASNGHLLLIDFASSARLLPPDSEGVQLIPKESCLVLCGTCDYISPEILAMQEDALVALDDEEEIFVPRGEGGYGRETDWWSLGATVYELVYGVAPFFARDIRGTYDLIINHERKLRFPSSSVSPGCVSFIAGLLKTATRRLGRRSVDEVTNHKFLSDVKWSRLHQTVQPSNLQLPQFEYDLPAHSIAEDDDDESFSKGYAFSAFFNSSVSSNGMDPPTTNLAFARPPSPPPQIPEADGAVPAHLVQYIGFTWGPKIDAFDHPLHTPASPPHPSSLQTPLPASKQPLPSTGVHPSVTGVHSAPPQTTGQRPLSAMVTPIRPSSMHGMNHPPSTIRRTAGGTARKAGSTRPVSDAEALRQMGDCVRASARKRLSHHAGRTPGPGSSGAMSSGVKRRASWVRMTLDFENIEHSHGGVGNEKDKGKAGKGSAGAKVAFKPSGGEGSSDEDAGLRIFVKDRVPRPATGHPRRGSSGGSLRGLKAPLGGDMDDYDDQSTGGLLFGTVMQNDDEHTSTTDGVPASPSPSPRPLSAMSRPASSLSRRGNTPFMPSSASISTGGLAMHGNLSSSNVNQHRPLSFHRASASTSSGTQSVPSSAKLPTQEPVSIFKPAPSGSVASRSTSRSVSTPSGQAPIVFRSNSGAVARVLTDEPDADATPKAKLPPSSARLVFMPNVPSLSQERQSRKEELVKDGGRREATDGSAVASGQEHPPAAMADDITRKPSTDPNFAQMEERLRLMMKDIEQAEGGLRSVKARLDN</sequence>
<reference evidence="11 12" key="1">
    <citation type="submission" date="2014-04" db="EMBL/GenBank/DDBJ databases">
        <authorList>
            <consortium name="DOE Joint Genome Institute"/>
            <person name="Kuo A."/>
            <person name="Zuccaro A."/>
            <person name="Kohler A."/>
            <person name="Nagy L.G."/>
            <person name="Floudas D."/>
            <person name="Copeland A."/>
            <person name="Barry K.W."/>
            <person name="Cichocki N."/>
            <person name="Veneault-Fourrey C."/>
            <person name="LaButti K."/>
            <person name="Lindquist E.A."/>
            <person name="Lipzen A."/>
            <person name="Lundell T."/>
            <person name="Morin E."/>
            <person name="Murat C."/>
            <person name="Sun H."/>
            <person name="Tunlid A."/>
            <person name="Henrissat B."/>
            <person name="Grigoriev I.V."/>
            <person name="Hibbett D.S."/>
            <person name="Martin F."/>
            <person name="Nordberg H.P."/>
            <person name="Cantor M.N."/>
            <person name="Hua S.X."/>
        </authorList>
    </citation>
    <scope>NUCLEOTIDE SEQUENCE [LARGE SCALE GENOMIC DNA]</scope>
    <source>
        <strain evidence="11 12">MAFF 305830</strain>
    </source>
</reference>
<feature type="compositionally biased region" description="Polar residues" evidence="9">
    <location>
        <begin position="739"/>
        <end position="748"/>
    </location>
</feature>
<proteinExistence type="predicted"/>
<organism evidence="11 12">
    <name type="scientific">Serendipita vermifera MAFF 305830</name>
    <dbReference type="NCBI Taxonomy" id="933852"/>
    <lineage>
        <taxon>Eukaryota</taxon>
        <taxon>Fungi</taxon>
        <taxon>Dikarya</taxon>
        <taxon>Basidiomycota</taxon>
        <taxon>Agaricomycotina</taxon>
        <taxon>Agaricomycetes</taxon>
        <taxon>Sebacinales</taxon>
        <taxon>Serendipitaceae</taxon>
        <taxon>Serendipita</taxon>
    </lineage>
</organism>
<name>A0A0C2WDR8_SERVB</name>
<evidence type="ECO:0000256" key="1">
    <source>
        <dbReference type="ARBA" id="ARBA00012513"/>
    </source>
</evidence>
<evidence type="ECO:0000259" key="10">
    <source>
        <dbReference type="PROSITE" id="PS50011"/>
    </source>
</evidence>
<protein>
    <recommendedName>
        <fullName evidence="1">non-specific serine/threonine protein kinase</fullName>
        <ecNumber evidence="1">2.7.11.1</ecNumber>
    </recommendedName>
</protein>
<evidence type="ECO:0000313" key="11">
    <source>
        <dbReference type="EMBL" id="KIM24588.1"/>
    </source>
</evidence>
<feature type="compositionally biased region" description="Low complexity" evidence="9">
    <location>
        <begin position="623"/>
        <end position="632"/>
    </location>
</feature>
<dbReference type="Proteomes" id="UP000054097">
    <property type="component" value="Unassembled WGS sequence"/>
</dbReference>
<dbReference type="GO" id="GO:0005524">
    <property type="term" value="F:ATP binding"/>
    <property type="evidence" value="ECO:0007669"/>
    <property type="project" value="UniProtKB-KW"/>
</dbReference>
<feature type="compositionally biased region" description="Low complexity" evidence="9">
    <location>
        <begin position="720"/>
        <end position="734"/>
    </location>
</feature>
<evidence type="ECO:0000256" key="8">
    <source>
        <dbReference type="ARBA" id="ARBA00048679"/>
    </source>
</evidence>
<dbReference type="InterPro" id="IPR011009">
    <property type="entry name" value="Kinase-like_dom_sf"/>
</dbReference>
<dbReference type="EC" id="2.7.11.1" evidence="1"/>
<dbReference type="InterPro" id="IPR008271">
    <property type="entry name" value="Ser/Thr_kinase_AS"/>
</dbReference>
<dbReference type="SMART" id="SM00220">
    <property type="entry name" value="S_TKc"/>
    <property type="match status" value="1"/>
</dbReference>
<gene>
    <name evidence="11" type="ORF">M408DRAFT_331703</name>
</gene>
<comment type="catalytic activity">
    <reaction evidence="8">
        <text>L-seryl-[protein] + ATP = O-phospho-L-seryl-[protein] + ADP + H(+)</text>
        <dbReference type="Rhea" id="RHEA:17989"/>
        <dbReference type="Rhea" id="RHEA-COMP:9863"/>
        <dbReference type="Rhea" id="RHEA-COMP:11604"/>
        <dbReference type="ChEBI" id="CHEBI:15378"/>
        <dbReference type="ChEBI" id="CHEBI:29999"/>
        <dbReference type="ChEBI" id="CHEBI:30616"/>
        <dbReference type="ChEBI" id="CHEBI:83421"/>
        <dbReference type="ChEBI" id="CHEBI:456216"/>
        <dbReference type="EC" id="2.7.11.1"/>
    </reaction>
</comment>
<dbReference type="PROSITE" id="PS00108">
    <property type="entry name" value="PROTEIN_KINASE_ST"/>
    <property type="match status" value="1"/>
</dbReference>
<dbReference type="GO" id="GO:0005634">
    <property type="term" value="C:nucleus"/>
    <property type="evidence" value="ECO:0007669"/>
    <property type="project" value="TreeGrafter"/>
</dbReference>
<keyword evidence="12" id="KW-1185">Reference proteome</keyword>
<dbReference type="OrthoDB" id="3359639at2759"/>
<keyword evidence="6" id="KW-0067">ATP-binding</keyword>
<dbReference type="Gene3D" id="3.30.200.20">
    <property type="entry name" value="Phosphorylase Kinase, domain 1"/>
    <property type="match status" value="1"/>
</dbReference>
<dbReference type="HOGENOM" id="CLU_013540_0_0_1"/>
<dbReference type="PANTHER" id="PTHR24356:SF1">
    <property type="entry name" value="SERINE_THREONINE-PROTEIN KINASE GREATWALL"/>
    <property type="match status" value="1"/>
</dbReference>
<feature type="compositionally biased region" description="Low complexity" evidence="9">
    <location>
        <begin position="802"/>
        <end position="821"/>
    </location>
</feature>
<comment type="catalytic activity">
    <reaction evidence="7">
        <text>L-threonyl-[protein] + ATP = O-phospho-L-threonyl-[protein] + ADP + H(+)</text>
        <dbReference type="Rhea" id="RHEA:46608"/>
        <dbReference type="Rhea" id="RHEA-COMP:11060"/>
        <dbReference type="Rhea" id="RHEA-COMP:11605"/>
        <dbReference type="ChEBI" id="CHEBI:15378"/>
        <dbReference type="ChEBI" id="CHEBI:30013"/>
        <dbReference type="ChEBI" id="CHEBI:30616"/>
        <dbReference type="ChEBI" id="CHEBI:61977"/>
        <dbReference type="ChEBI" id="CHEBI:456216"/>
        <dbReference type="EC" id="2.7.11.1"/>
    </reaction>
</comment>
<dbReference type="GO" id="GO:0005737">
    <property type="term" value="C:cytoplasm"/>
    <property type="evidence" value="ECO:0007669"/>
    <property type="project" value="TreeGrafter"/>
</dbReference>
<evidence type="ECO:0000256" key="5">
    <source>
        <dbReference type="ARBA" id="ARBA00022777"/>
    </source>
</evidence>
<evidence type="ECO:0000256" key="7">
    <source>
        <dbReference type="ARBA" id="ARBA00047899"/>
    </source>
</evidence>
<evidence type="ECO:0000256" key="6">
    <source>
        <dbReference type="ARBA" id="ARBA00022840"/>
    </source>
</evidence>
<keyword evidence="4" id="KW-0547">Nucleotide-binding</keyword>
<dbReference type="InterPro" id="IPR050236">
    <property type="entry name" value="Ser_Thr_kinase_AGC"/>
</dbReference>
<accession>A0A0C2WDR8</accession>
<feature type="compositionally biased region" description="Low complexity" evidence="9">
    <location>
        <begin position="575"/>
        <end position="585"/>
    </location>
</feature>
<evidence type="ECO:0000256" key="9">
    <source>
        <dbReference type="SAM" id="MobiDB-lite"/>
    </source>
</evidence>
<feature type="domain" description="Protein kinase" evidence="10">
    <location>
        <begin position="61"/>
        <end position="350"/>
    </location>
</feature>
<feature type="region of interest" description="Disordered" evidence="9">
    <location>
        <begin position="604"/>
        <end position="828"/>
    </location>
</feature>
<evidence type="ECO:0000256" key="3">
    <source>
        <dbReference type="ARBA" id="ARBA00022679"/>
    </source>
</evidence>
<feature type="compositionally biased region" description="Low complexity" evidence="9">
    <location>
        <begin position="773"/>
        <end position="788"/>
    </location>
</feature>
<feature type="region of interest" description="Disordered" evidence="9">
    <location>
        <begin position="456"/>
        <end position="586"/>
    </location>
</feature>